<name>A0A0E9SFG3_ANGAN</name>
<keyword evidence="1" id="KW-1133">Transmembrane helix</keyword>
<reference evidence="2" key="1">
    <citation type="submission" date="2014-11" db="EMBL/GenBank/DDBJ databases">
        <authorList>
            <person name="Amaro Gonzalez C."/>
        </authorList>
    </citation>
    <scope>NUCLEOTIDE SEQUENCE</scope>
</reference>
<dbReference type="PROSITE" id="PS51257">
    <property type="entry name" value="PROKAR_LIPOPROTEIN"/>
    <property type="match status" value="1"/>
</dbReference>
<dbReference type="AlphaFoldDB" id="A0A0E9SFG3"/>
<keyword evidence="1" id="KW-0472">Membrane</keyword>
<feature type="transmembrane region" description="Helical" evidence="1">
    <location>
        <begin position="14"/>
        <end position="38"/>
    </location>
</feature>
<protein>
    <submittedName>
        <fullName evidence="2">Uncharacterized protein</fullName>
    </submittedName>
</protein>
<proteinExistence type="predicted"/>
<evidence type="ECO:0000313" key="2">
    <source>
        <dbReference type="EMBL" id="JAH40026.1"/>
    </source>
</evidence>
<reference evidence="2" key="2">
    <citation type="journal article" date="2015" name="Fish Shellfish Immunol.">
        <title>Early steps in the European eel (Anguilla anguilla)-Vibrio vulnificus interaction in the gills: Role of the RtxA13 toxin.</title>
        <authorList>
            <person name="Callol A."/>
            <person name="Pajuelo D."/>
            <person name="Ebbesson L."/>
            <person name="Teles M."/>
            <person name="MacKenzie S."/>
            <person name="Amaro C."/>
        </authorList>
    </citation>
    <scope>NUCLEOTIDE SEQUENCE</scope>
</reference>
<organism evidence="2">
    <name type="scientific">Anguilla anguilla</name>
    <name type="common">European freshwater eel</name>
    <name type="synonym">Muraena anguilla</name>
    <dbReference type="NCBI Taxonomy" id="7936"/>
    <lineage>
        <taxon>Eukaryota</taxon>
        <taxon>Metazoa</taxon>
        <taxon>Chordata</taxon>
        <taxon>Craniata</taxon>
        <taxon>Vertebrata</taxon>
        <taxon>Euteleostomi</taxon>
        <taxon>Actinopterygii</taxon>
        <taxon>Neopterygii</taxon>
        <taxon>Teleostei</taxon>
        <taxon>Anguilliformes</taxon>
        <taxon>Anguillidae</taxon>
        <taxon>Anguilla</taxon>
    </lineage>
</organism>
<accession>A0A0E9SFG3</accession>
<keyword evidence="1" id="KW-0812">Transmembrane</keyword>
<sequence>MNVRDDSQTHSNGLLLSCFWFGLFHFQKCCFQFVMSLIK</sequence>
<dbReference type="EMBL" id="GBXM01068551">
    <property type="protein sequence ID" value="JAH40026.1"/>
    <property type="molecule type" value="Transcribed_RNA"/>
</dbReference>
<evidence type="ECO:0000256" key="1">
    <source>
        <dbReference type="SAM" id="Phobius"/>
    </source>
</evidence>